<dbReference type="InterPro" id="IPR044730">
    <property type="entry name" value="RNase_H-like_dom_plant"/>
</dbReference>
<dbReference type="AlphaFoldDB" id="A0A843X593"/>
<dbReference type="Gene3D" id="3.30.420.10">
    <property type="entry name" value="Ribonuclease H-like superfamily/Ribonuclease H"/>
    <property type="match status" value="1"/>
</dbReference>
<dbReference type="PANTHER" id="PTHR47723">
    <property type="entry name" value="OS05G0353850 PROTEIN"/>
    <property type="match status" value="1"/>
</dbReference>
<dbReference type="PANTHER" id="PTHR47723:SF19">
    <property type="entry name" value="POLYNUCLEOTIDYL TRANSFERASE, RIBONUCLEASE H-LIKE SUPERFAMILY PROTEIN"/>
    <property type="match status" value="1"/>
</dbReference>
<organism evidence="2 3">
    <name type="scientific">Colocasia esculenta</name>
    <name type="common">Wild taro</name>
    <name type="synonym">Arum esculentum</name>
    <dbReference type="NCBI Taxonomy" id="4460"/>
    <lineage>
        <taxon>Eukaryota</taxon>
        <taxon>Viridiplantae</taxon>
        <taxon>Streptophyta</taxon>
        <taxon>Embryophyta</taxon>
        <taxon>Tracheophyta</taxon>
        <taxon>Spermatophyta</taxon>
        <taxon>Magnoliopsida</taxon>
        <taxon>Liliopsida</taxon>
        <taxon>Araceae</taxon>
        <taxon>Aroideae</taxon>
        <taxon>Colocasieae</taxon>
        <taxon>Colocasia</taxon>
    </lineage>
</organism>
<dbReference type="Proteomes" id="UP000652761">
    <property type="component" value="Unassembled WGS sequence"/>
</dbReference>
<reference evidence="2" key="1">
    <citation type="submission" date="2017-07" db="EMBL/GenBank/DDBJ databases">
        <title>Taro Niue Genome Assembly and Annotation.</title>
        <authorList>
            <person name="Atibalentja N."/>
            <person name="Keating K."/>
            <person name="Fields C.J."/>
        </authorList>
    </citation>
    <scope>NUCLEOTIDE SEQUENCE</scope>
    <source>
        <strain evidence="2">Niue_2</strain>
        <tissue evidence="2">Leaf</tissue>
    </source>
</reference>
<sequence length="287" mass="31605">MDNNSDGHFWFDVWTGNAPLKAYVPEDIWHDMPNKECTIQQAFSNPGNTQLQIALSRNRARFQGQDMSAKHIINRSMLSIRAISISANFQKIPQPWLAALCQSNSGNENLKVITPKVVRWLTPPPGRLKLNVDGAFNMTLGTAGGGGILRDHKGNMCCAFAKPYYGLESSLAAEAFALRDGLSICCSKGVYEVLVETDSINLLHIVTRQLPCPWDLACILQDVTVKTQKIMAEIIHVPRKGNKVADCLAGFASSCTHLVTWDSWADLPTNVKGPYHSDKVGCPSIRP</sequence>
<dbReference type="InterPro" id="IPR053151">
    <property type="entry name" value="RNase_H-like"/>
</dbReference>
<dbReference type="Pfam" id="PF13456">
    <property type="entry name" value="RVT_3"/>
    <property type="match status" value="1"/>
</dbReference>
<evidence type="ECO:0000313" key="3">
    <source>
        <dbReference type="Proteomes" id="UP000652761"/>
    </source>
</evidence>
<protein>
    <recommendedName>
        <fullName evidence="1">RNase H type-1 domain-containing protein</fullName>
    </recommendedName>
</protein>
<evidence type="ECO:0000313" key="2">
    <source>
        <dbReference type="EMBL" id="MQM14351.1"/>
    </source>
</evidence>
<dbReference type="EMBL" id="NMUH01006060">
    <property type="protein sequence ID" value="MQM14351.1"/>
    <property type="molecule type" value="Genomic_DNA"/>
</dbReference>
<dbReference type="CDD" id="cd06222">
    <property type="entry name" value="RNase_H_like"/>
    <property type="match status" value="1"/>
</dbReference>
<accession>A0A843X593</accession>
<gene>
    <name evidence="2" type="ORF">Taro_047283</name>
</gene>
<name>A0A843X593_COLES</name>
<evidence type="ECO:0000259" key="1">
    <source>
        <dbReference type="Pfam" id="PF13456"/>
    </source>
</evidence>
<comment type="caution">
    <text evidence="2">The sequence shown here is derived from an EMBL/GenBank/DDBJ whole genome shotgun (WGS) entry which is preliminary data.</text>
</comment>
<dbReference type="GO" id="GO:0003676">
    <property type="term" value="F:nucleic acid binding"/>
    <property type="evidence" value="ECO:0007669"/>
    <property type="project" value="InterPro"/>
</dbReference>
<dbReference type="GO" id="GO:0004523">
    <property type="term" value="F:RNA-DNA hybrid ribonuclease activity"/>
    <property type="evidence" value="ECO:0007669"/>
    <property type="project" value="InterPro"/>
</dbReference>
<dbReference type="InterPro" id="IPR036397">
    <property type="entry name" value="RNaseH_sf"/>
</dbReference>
<keyword evidence="3" id="KW-1185">Reference proteome</keyword>
<proteinExistence type="predicted"/>
<dbReference type="InterPro" id="IPR002156">
    <property type="entry name" value="RNaseH_domain"/>
</dbReference>
<dbReference type="SUPFAM" id="SSF53098">
    <property type="entry name" value="Ribonuclease H-like"/>
    <property type="match status" value="1"/>
</dbReference>
<dbReference type="OrthoDB" id="1305444at2759"/>
<feature type="domain" description="RNase H type-1" evidence="1">
    <location>
        <begin position="131"/>
        <end position="251"/>
    </location>
</feature>
<dbReference type="InterPro" id="IPR012337">
    <property type="entry name" value="RNaseH-like_sf"/>
</dbReference>